<sequence>MSWSAKRAGFESGSSGNSSWGKSRTHRVAYLSDFWQWRAGLLASLARENIPVKQEPDGTIVAKFGTEYRAMTPQQQQENYDTHVDKLLGKEEAAST</sequence>
<feature type="compositionally biased region" description="Low complexity" evidence="1">
    <location>
        <begin position="10"/>
        <end position="22"/>
    </location>
</feature>
<name>A0A832SEF7_9EURY</name>
<comment type="caution">
    <text evidence="2">The sequence shown here is derived from an EMBL/GenBank/DDBJ whole genome shotgun (WGS) entry which is preliminary data.</text>
</comment>
<protein>
    <submittedName>
        <fullName evidence="2">Uncharacterized protein</fullName>
    </submittedName>
</protein>
<feature type="region of interest" description="Disordered" evidence="1">
    <location>
        <begin position="1"/>
        <end position="22"/>
    </location>
</feature>
<proteinExistence type="predicted"/>
<organism evidence="2 3">
    <name type="scientific">Methanosarcina acetivorans</name>
    <dbReference type="NCBI Taxonomy" id="2214"/>
    <lineage>
        <taxon>Archaea</taxon>
        <taxon>Methanobacteriati</taxon>
        <taxon>Methanobacteriota</taxon>
        <taxon>Stenosarchaea group</taxon>
        <taxon>Methanomicrobia</taxon>
        <taxon>Methanosarcinales</taxon>
        <taxon>Methanosarcinaceae</taxon>
        <taxon>Methanosarcina</taxon>
    </lineage>
</organism>
<reference evidence="2" key="1">
    <citation type="journal article" date="2020" name="bioRxiv">
        <title>A rank-normalized archaeal taxonomy based on genome phylogeny resolves widespread incomplete and uneven classifications.</title>
        <authorList>
            <person name="Rinke C."/>
            <person name="Chuvochina M."/>
            <person name="Mussig A.J."/>
            <person name="Chaumeil P.-A."/>
            <person name="Waite D.W."/>
            <person name="Whitman W.B."/>
            <person name="Parks D.H."/>
            <person name="Hugenholtz P."/>
        </authorList>
    </citation>
    <scope>NUCLEOTIDE SEQUENCE</scope>
    <source>
        <strain evidence="2">UBA8876</strain>
    </source>
</reference>
<dbReference type="AlphaFoldDB" id="A0A832SEF7"/>
<evidence type="ECO:0000313" key="3">
    <source>
        <dbReference type="Proteomes" id="UP000600774"/>
    </source>
</evidence>
<gene>
    <name evidence="2" type="ORF">HA338_06275</name>
</gene>
<dbReference type="EMBL" id="DUJU01000074">
    <property type="protein sequence ID" value="HIH93646.1"/>
    <property type="molecule type" value="Genomic_DNA"/>
</dbReference>
<accession>A0A832SEF7</accession>
<dbReference type="GeneID" id="24783092"/>
<dbReference type="Proteomes" id="UP000600774">
    <property type="component" value="Unassembled WGS sequence"/>
</dbReference>
<evidence type="ECO:0000313" key="2">
    <source>
        <dbReference type="EMBL" id="HIH93646.1"/>
    </source>
</evidence>
<dbReference type="RefSeq" id="WP_048065821.1">
    <property type="nucleotide sequence ID" value="NZ_DUJU01000074.1"/>
</dbReference>
<evidence type="ECO:0000256" key="1">
    <source>
        <dbReference type="SAM" id="MobiDB-lite"/>
    </source>
</evidence>